<evidence type="ECO:0000313" key="2">
    <source>
        <dbReference type="Proteomes" id="UP000070174"/>
    </source>
</evidence>
<dbReference type="EMBL" id="LRQE01000012">
    <property type="protein sequence ID" value="KXA31439.1"/>
    <property type="molecule type" value="Genomic_DNA"/>
</dbReference>
<dbReference type="PANTHER" id="PTHR37804">
    <property type="entry name" value="CDAA REGULATORY PROTEIN CDAR"/>
    <property type="match status" value="1"/>
</dbReference>
<dbReference type="PATRIC" id="fig|54005.3.peg.421"/>
<dbReference type="Gene3D" id="2.170.120.30">
    <property type="match status" value="2"/>
</dbReference>
<sequence length="315" mass="35473">MKKMKKINFRNDRSLMLKVMSLIFAIILWSYVKGEANFLSTSNFKNIEVTYDGLSQLKEKNLIIISPKESTVDVKLQGYNSYMRNVTRDGIVAKVDVSKLTEGEHSVPINVSYIDLGISVTNTTPRRIPFKIDKVLEEKAEANIVFLNKLEKGLTLGDLNKKVNVVVKGPSTYVNKINKIDAYIDLSEITETTSIQAEIYAYDDAGKIIKEVEISPATIKVDIPILKSKTVPIKLKFNENTSKNIVTSDFSIEPSSVTIRGNSDVIDSIDFIETRPINLHNFKAGNDLVNLKLPDKVTLVDENIDFRLKQVVRED</sequence>
<gene>
    <name evidence="1" type="ORF">HMPREF3229_00426</name>
</gene>
<name>A0A133PRK4_9FIRM</name>
<evidence type="ECO:0000313" key="1">
    <source>
        <dbReference type="EMBL" id="KXA31439.1"/>
    </source>
</evidence>
<dbReference type="Proteomes" id="UP000070174">
    <property type="component" value="Unassembled WGS sequence"/>
</dbReference>
<dbReference type="PANTHER" id="PTHR37804:SF1">
    <property type="entry name" value="CDAA REGULATORY PROTEIN CDAR"/>
    <property type="match status" value="1"/>
</dbReference>
<comment type="caution">
    <text evidence="1">The sequence shown here is derived from an EMBL/GenBank/DDBJ whole genome shotgun (WGS) entry which is preliminary data.</text>
</comment>
<dbReference type="AlphaFoldDB" id="A0A133PRK4"/>
<accession>A0A133PRK4</accession>
<dbReference type="Gene3D" id="2.170.120.40">
    <property type="entry name" value="YbbR-like domain"/>
    <property type="match status" value="1"/>
</dbReference>
<dbReference type="InterPro" id="IPR012505">
    <property type="entry name" value="YbbR"/>
</dbReference>
<reference evidence="1 2" key="1">
    <citation type="submission" date="2016-01" db="EMBL/GenBank/DDBJ databases">
        <authorList>
            <person name="Oliw E.H."/>
        </authorList>
    </citation>
    <scope>NUCLEOTIDE SEQUENCE [LARGE SCALE GENOMIC DNA]</scope>
    <source>
        <strain evidence="1 2">CMW7756A</strain>
    </source>
</reference>
<protein>
    <submittedName>
        <fullName evidence="1">YbbR-like protein</fullName>
    </submittedName>
</protein>
<organism evidence="1">
    <name type="scientific">Peptoniphilus harei</name>
    <dbReference type="NCBI Taxonomy" id="54005"/>
    <lineage>
        <taxon>Bacteria</taxon>
        <taxon>Bacillati</taxon>
        <taxon>Bacillota</taxon>
        <taxon>Tissierellia</taxon>
        <taxon>Tissierellales</taxon>
        <taxon>Peptoniphilaceae</taxon>
        <taxon>Peptoniphilus</taxon>
    </lineage>
</organism>
<dbReference type="InterPro" id="IPR053154">
    <property type="entry name" value="c-di-AMP_regulator"/>
</dbReference>
<proteinExistence type="predicted"/>
<dbReference type="Pfam" id="PF07949">
    <property type="entry name" value="YbbR"/>
    <property type="match status" value="3"/>
</dbReference>